<evidence type="ECO:0000256" key="1">
    <source>
        <dbReference type="SAM" id="MobiDB-lite"/>
    </source>
</evidence>
<protein>
    <recommendedName>
        <fullName evidence="2">2EXR domain-containing protein</fullName>
    </recommendedName>
</protein>
<evidence type="ECO:0000313" key="3">
    <source>
        <dbReference type="EMBL" id="EHK98397.1"/>
    </source>
</evidence>
<name>H0ESS5_GLAL7</name>
<keyword evidence="4" id="KW-1185">Reference proteome</keyword>
<dbReference type="PANTHER" id="PTHR35910:SF6">
    <property type="entry name" value="2EXR DOMAIN-CONTAINING PROTEIN"/>
    <property type="match status" value="1"/>
</dbReference>
<gene>
    <name evidence="3" type="ORF">M7I_5772</name>
</gene>
<dbReference type="HOGENOM" id="CLU_060764_0_0_1"/>
<evidence type="ECO:0000259" key="2">
    <source>
        <dbReference type="Pfam" id="PF20150"/>
    </source>
</evidence>
<dbReference type="Pfam" id="PF20150">
    <property type="entry name" value="2EXR"/>
    <property type="match status" value="1"/>
</dbReference>
<dbReference type="Proteomes" id="UP000005446">
    <property type="component" value="Unassembled WGS sequence"/>
</dbReference>
<comment type="caution">
    <text evidence="3">The sequence shown here is derived from an EMBL/GenBank/DDBJ whole genome shotgun (WGS) entry which is preliminary data.</text>
</comment>
<dbReference type="PANTHER" id="PTHR35910">
    <property type="entry name" value="2EXR DOMAIN-CONTAINING PROTEIN"/>
    <property type="match status" value="1"/>
</dbReference>
<feature type="domain" description="2EXR" evidence="2">
    <location>
        <begin position="79"/>
        <end position="171"/>
    </location>
</feature>
<reference evidence="3 4" key="1">
    <citation type="journal article" date="2012" name="Eukaryot. Cell">
        <title>Genome sequence of the fungus Glarea lozoyensis: the first genome sequence of a species from the Helotiaceae family.</title>
        <authorList>
            <person name="Youssar L."/>
            <person name="Gruening B.A."/>
            <person name="Erxleben A."/>
            <person name="Guenther S."/>
            <person name="Huettel W."/>
        </authorList>
    </citation>
    <scope>NUCLEOTIDE SEQUENCE [LARGE SCALE GENOMIC DNA]</scope>
    <source>
        <strain evidence="4">ATCC 74030 / MF5533</strain>
    </source>
</reference>
<dbReference type="AlphaFoldDB" id="H0ESS5"/>
<accession>H0ESS5</accession>
<dbReference type="EMBL" id="AGUE01000151">
    <property type="protein sequence ID" value="EHK98397.1"/>
    <property type="molecule type" value="Genomic_DNA"/>
</dbReference>
<feature type="region of interest" description="Disordered" evidence="1">
    <location>
        <begin position="27"/>
        <end position="57"/>
    </location>
</feature>
<sequence length="290" mass="33739">MAKDEILTHHDVCEAVEGDGYLAGKAEREAEDAEAETETIRPPARKRQPAILPSPSQLLKPSIRNRTIRTAFRKRSPDFHLFSKLPMEIRLQIWEHSMVPRVHELHPCAKLYNERMTFRSNSAQTPTIFHVNRESRSVAMKNYQLMEYDPTRGLSGKGILRFFFNPVLDTLLLNSLMGLFMMFVLLEEEVEYAGTMRGWQTVAFDAELWPGENGTTLKEFPWPVMESREFETIFEPMKSYLENDYTEGDVPEIQVAKVKRKVFLRGDIRYAFRKTCAVMGMRPRGIFRRI</sequence>
<organism evidence="3 4">
    <name type="scientific">Glarea lozoyensis (strain ATCC 74030 / MF5533)</name>
    <dbReference type="NCBI Taxonomy" id="1104152"/>
    <lineage>
        <taxon>Eukaryota</taxon>
        <taxon>Fungi</taxon>
        <taxon>Dikarya</taxon>
        <taxon>Ascomycota</taxon>
        <taxon>Pezizomycotina</taxon>
        <taxon>Leotiomycetes</taxon>
        <taxon>Helotiales</taxon>
        <taxon>Helotiaceae</taxon>
        <taxon>Glarea</taxon>
    </lineage>
</organism>
<proteinExistence type="predicted"/>
<dbReference type="InterPro" id="IPR045518">
    <property type="entry name" value="2EXR"/>
</dbReference>
<dbReference type="OrthoDB" id="3473305at2759"/>
<dbReference type="InParanoid" id="H0ESS5"/>
<evidence type="ECO:0000313" key="4">
    <source>
        <dbReference type="Proteomes" id="UP000005446"/>
    </source>
</evidence>